<dbReference type="InterPro" id="IPR001611">
    <property type="entry name" value="Leu-rich_rpt"/>
</dbReference>
<evidence type="ECO:0000256" key="14">
    <source>
        <dbReference type="SAM" id="Phobius"/>
    </source>
</evidence>
<evidence type="ECO:0000256" key="2">
    <source>
        <dbReference type="ARBA" id="ARBA00009634"/>
    </source>
</evidence>
<dbReference type="Gene3D" id="3.40.50.10140">
    <property type="entry name" value="Toll/interleukin-1 receptor homology (TIR) domain"/>
    <property type="match status" value="1"/>
</dbReference>
<keyword evidence="10 14" id="KW-0472">Membrane</keyword>
<dbReference type="PRINTS" id="PR01537">
    <property type="entry name" value="INTRLKN1R1F"/>
</dbReference>
<evidence type="ECO:0000256" key="1">
    <source>
        <dbReference type="ARBA" id="ARBA00004479"/>
    </source>
</evidence>
<gene>
    <name evidence="17" type="ORF">R5R35_007611</name>
</gene>
<dbReference type="FunFam" id="3.40.50.10140:FF:000001">
    <property type="entry name" value="Toll-like receptor 2"/>
    <property type="match status" value="1"/>
</dbReference>
<keyword evidence="11" id="KW-0675">Receptor</keyword>
<dbReference type="SUPFAM" id="SSF52058">
    <property type="entry name" value="L domain-like"/>
    <property type="match status" value="1"/>
</dbReference>
<name>A0AAN9Z0C6_9ORTH</name>
<evidence type="ECO:0000256" key="7">
    <source>
        <dbReference type="ARBA" id="ARBA00022737"/>
    </source>
</evidence>
<dbReference type="PROSITE" id="PS50104">
    <property type="entry name" value="TIR"/>
    <property type="match status" value="1"/>
</dbReference>
<evidence type="ECO:0000256" key="4">
    <source>
        <dbReference type="ARBA" id="ARBA00022614"/>
    </source>
</evidence>
<keyword evidence="3" id="KW-0399">Innate immunity</keyword>
<dbReference type="GO" id="GO:0007165">
    <property type="term" value="P:signal transduction"/>
    <property type="evidence" value="ECO:0007669"/>
    <property type="project" value="InterPro"/>
</dbReference>
<accession>A0AAN9Z0C6</accession>
<feature type="transmembrane region" description="Helical" evidence="14">
    <location>
        <begin position="594"/>
        <end position="619"/>
    </location>
</feature>
<evidence type="ECO:0000256" key="5">
    <source>
        <dbReference type="ARBA" id="ARBA00022692"/>
    </source>
</evidence>
<evidence type="ECO:0000256" key="8">
    <source>
        <dbReference type="ARBA" id="ARBA00022859"/>
    </source>
</evidence>
<dbReference type="GO" id="GO:0005886">
    <property type="term" value="C:plasma membrane"/>
    <property type="evidence" value="ECO:0007669"/>
    <property type="project" value="TreeGrafter"/>
</dbReference>
<evidence type="ECO:0000313" key="18">
    <source>
        <dbReference type="Proteomes" id="UP001378592"/>
    </source>
</evidence>
<keyword evidence="7" id="KW-0677">Repeat</keyword>
<dbReference type="Gene3D" id="3.80.10.10">
    <property type="entry name" value="Ribonuclease Inhibitor"/>
    <property type="match status" value="4"/>
</dbReference>
<evidence type="ECO:0000256" key="10">
    <source>
        <dbReference type="ARBA" id="ARBA00023136"/>
    </source>
</evidence>
<dbReference type="InterPro" id="IPR035897">
    <property type="entry name" value="Toll_tir_struct_dom_sf"/>
</dbReference>
<comment type="caution">
    <text evidence="17">The sequence shown here is derived from an EMBL/GenBank/DDBJ whole genome shotgun (WGS) entry which is preliminary data.</text>
</comment>
<sequence>MCGNLIAFLKTFYFLKIAFFCTVLQRNFALPNDSPELTCFETSQVVLRKLHFNCVYNFLGHRFECSGFRVSTKNTVWKIETNMYVKLDSASKTSSGEFRRCAKMGYWKGTSLHDPTEFHMQFQLSSFYVAVVTERCQNKGQWNCTFEIKVRADVLSLPPFSFTTDEHQFWNFSSPLFRADLGWLITLKATAAVDDHYPSTLPGLSGSSVERLELNGSFGTDNAGPLPHLDHLANLLTLRIHNSSLTELTPDDMNGTESIFVLNITHNKFREIPSALKILEKVKSFVFESIVQDFIFNPHFLQDVTGLNTLNLSHTYIRHWQGKFPRMYKLRSLFLDSCRMKIFSAAESDFPHLHLLSLCNNFLTFLTMNAFVGLPKLAHIFLTGNPLRSLNPHVFIGYPLQQVDVASCRLTKCPELPCSQFSSINFSHNQITTLINLGYQIEKVHSLDISYNNIVHWKDKNIFLIRKSCRRHLSFQSENKSLPGSASHPWIYSAYKRRPWVTDVNISHNNISFFSEAMLQSLAALKQVDLGGNAIDCGNCRASLLQQWLDTTTTRVKNLGEDKRLTCSHPAHMRGHLVQEVDFDAMCFTPRRRLWLGMELSLVGVVVVAMGVSGLGYYYRTELAYLVHLAKVRSTSKRKNRNHSEALYDTFVCYSGKKRKWVFRRLVPLLECRPEYYSLCLFDRDFRLGTHIVSNIVDAIEHSRKVIVVLTQHFIDSKWCQWELEMAQHKLFSEDREFLVLLELEPLERRRLPRLLRFLLDTRPVVRWPRPETAPAVKAAAAELRRALGPSLRQRPRPLPHTVPAGEQGEPSAPAMTERTPLLREAEPAARL</sequence>
<keyword evidence="8" id="KW-0391">Immunity</keyword>
<feature type="compositionally biased region" description="Basic and acidic residues" evidence="13">
    <location>
        <begin position="821"/>
        <end position="832"/>
    </location>
</feature>
<evidence type="ECO:0000256" key="9">
    <source>
        <dbReference type="ARBA" id="ARBA00022989"/>
    </source>
</evidence>
<keyword evidence="18" id="KW-1185">Reference proteome</keyword>
<keyword evidence="12" id="KW-0325">Glycoprotein</keyword>
<evidence type="ECO:0000256" key="11">
    <source>
        <dbReference type="ARBA" id="ARBA00023170"/>
    </source>
</evidence>
<dbReference type="PANTHER" id="PTHR24365:SF541">
    <property type="entry name" value="PROTEIN TOLL-RELATED"/>
    <property type="match status" value="1"/>
</dbReference>
<keyword evidence="9 14" id="KW-1133">Transmembrane helix</keyword>
<evidence type="ECO:0000256" key="6">
    <source>
        <dbReference type="ARBA" id="ARBA00022729"/>
    </source>
</evidence>
<organism evidence="17 18">
    <name type="scientific">Gryllus longicercus</name>
    <dbReference type="NCBI Taxonomy" id="2509291"/>
    <lineage>
        <taxon>Eukaryota</taxon>
        <taxon>Metazoa</taxon>
        <taxon>Ecdysozoa</taxon>
        <taxon>Arthropoda</taxon>
        <taxon>Hexapoda</taxon>
        <taxon>Insecta</taxon>
        <taxon>Pterygota</taxon>
        <taxon>Neoptera</taxon>
        <taxon>Polyneoptera</taxon>
        <taxon>Orthoptera</taxon>
        <taxon>Ensifera</taxon>
        <taxon>Gryllidea</taxon>
        <taxon>Grylloidea</taxon>
        <taxon>Gryllidae</taxon>
        <taxon>Gryllinae</taxon>
        <taxon>Gryllus</taxon>
    </lineage>
</organism>
<feature type="signal peptide" evidence="15">
    <location>
        <begin position="1"/>
        <end position="29"/>
    </location>
</feature>
<feature type="chain" id="PRO_5042881081" description="TIR domain-containing protein" evidence="15">
    <location>
        <begin position="30"/>
        <end position="832"/>
    </location>
</feature>
<evidence type="ECO:0000256" key="3">
    <source>
        <dbReference type="ARBA" id="ARBA00022588"/>
    </source>
</evidence>
<dbReference type="InterPro" id="IPR032675">
    <property type="entry name" value="LRR_dom_sf"/>
</dbReference>
<evidence type="ECO:0000256" key="13">
    <source>
        <dbReference type="SAM" id="MobiDB-lite"/>
    </source>
</evidence>
<protein>
    <recommendedName>
        <fullName evidence="16">TIR domain-containing protein</fullName>
    </recommendedName>
</protein>
<keyword evidence="4" id="KW-0433">Leucine-rich repeat</keyword>
<dbReference type="Pfam" id="PF01582">
    <property type="entry name" value="TIR"/>
    <property type="match status" value="1"/>
</dbReference>
<dbReference type="GO" id="GO:0038023">
    <property type="term" value="F:signaling receptor activity"/>
    <property type="evidence" value="ECO:0007669"/>
    <property type="project" value="TreeGrafter"/>
</dbReference>
<dbReference type="GO" id="GO:0045087">
    <property type="term" value="P:innate immune response"/>
    <property type="evidence" value="ECO:0007669"/>
    <property type="project" value="UniProtKB-KW"/>
</dbReference>
<evidence type="ECO:0000256" key="12">
    <source>
        <dbReference type="ARBA" id="ARBA00023180"/>
    </source>
</evidence>
<comment type="subcellular location">
    <subcellularLocation>
        <location evidence="1">Membrane</location>
        <topology evidence="1">Single-pass type I membrane protein</topology>
    </subcellularLocation>
</comment>
<dbReference type="InterPro" id="IPR003591">
    <property type="entry name" value="Leu-rich_rpt_typical-subtyp"/>
</dbReference>
<comment type="similarity">
    <text evidence="2">Belongs to the Toll-like receptor family.</text>
</comment>
<dbReference type="PANTHER" id="PTHR24365">
    <property type="entry name" value="TOLL-LIKE RECEPTOR"/>
    <property type="match status" value="1"/>
</dbReference>
<dbReference type="SMART" id="SM00255">
    <property type="entry name" value="TIR"/>
    <property type="match status" value="1"/>
</dbReference>
<keyword evidence="5 14" id="KW-0812">Transmembrane</keyword>
<evidence type="ECO:0000256" key="15">
    <source>
        <dbReference type="SAM" id="SignalP"/>
    </source>
</evidence>
<dbReference type="SUPFAM" id="SSF52200">
    <property type="entry name" value="Toll/Interleukin receptor TIR domain"/>
    <property type="match status" value="1"/>
</dbReference>
<dbReference type="Pfam" id="PF13855">
    <property type="entry name" value="LRR_8"/>
    <property type="match status" value="1"/>
</dbReference>
<dbReference type="EMBL" id="JAZDUA010000385">
    <property type="protein sequence ID" value="KAK7793375.1"/>
    <property type="molecule type" value="Genomic_DNA"/>
</dbReference>
<dbReference type="AlphaFoldDB" id="A0AAN9Z0C6"/>
<feature type="region of interest" description="Disordered" evidence="13">
    <location>
        <begin position="788"/>
        <end position="832"/>
    </location>
</feature>
<dbReference type="Proteomes" id="UP001378592">
    <property type="component" value="Unassembled WGS sequence"/>
</dbReference>
<evidence type="ECO:0000313" key="17">
    <source>
        <dbReference type="EMBL" id="KAK7793375.1"/>
    </source>
</evidence>
<evidence type="ECO:0000259" key="16">
    <source>
        <dbReference type="PROSITE" id="PS50104"/>
    </source>
</evidence>
<reference evidence="17 18" key="1">
    <citation type="submission" date="2024-03" db="EMBL/GenBank/DDBJ databases">
        <title>The genome assembly and annotation of the cricket Gryllus longicercus Weissman &amp; Gray.</title>
        <authorList>
            <person name="Szrajer S."/>
            <person name="Gray D."/>
            <person name="Ylla G."/>
        </authorList>
    </citation>
    <scope>NUCLEOTIDE SEQUENCE [LARGE SCALE GENOMIC DNA]</scope>
    <source>
        <strain evidence="17">DAG 2021-001</strain>
        <tissue evidence="17">Whole body minus gut</tissue>
    </source>
</reference>
<keyword evidence="6 15" id="KW-0732">Signal</keyword>
<dbReference type="InterPro" id="IPR000157">
    <property type="entry name" value="TIR_dom"/>
</dbReference>
<feature type="domain" description="TIR" evidence="16">
    <location>
        <begin position="646"/>
        <end position="788"/>
    </location>
</feature>
<dbReference type="SMART" id="SM00369">
    <property type="entry name" value="LRR_TYP"/>
    <property type="match status" value="3"/>
</dbReference>
<proteinExistence type="inferred from homology"/>